<feature type="binding site" evidence="9">
    <location>
        <position position="257"/>
    </location>
    <ligand>
        <name>glyoxylate</name>
        <dbReference type="ChEBI" id="CHEBI:36655"/>
    </ligand>
</feature>
<feature type="binding site" evidence="9">
    <location>
        <position position="260"/>
    </location>
    <ligand>
        <name>glyoxylate</name>
        <dbReference type="ChEBI" id="CHEBI:36655"/>
    </ligand>
</feature>
<dbReference type="InterPro" id="IPR013785">
    <property type="entry name" value="Aldolase_TIM"/>
</dbReference>
<feature type="binding site" evidence="9">
    <location>
        <position position="157"/>
    </location>
    <ligand>
        <name>FMN</name>
        <dbReference type="ChEBI" id="CHEBI:58210"/>
    </ligand>
</feature>
<comment type="cofactor">
    <cofactor evidence="1">
        <name>FMN</name>
        <dbReference type="ChEBI" id="CHEBI:58210"/>
    </cofactor>
</comment>
<feature type="binding site" evidence="9">
    <location>
        <begin position="78"/>
        <end position="80"/>
    </location>
    <ligand>
        <name>FMN</name>
        <dbReference type="ChEBI" id="CHEBI:58210"/>
    </ligand>
</feature>
<dbReference type="SUPFAM" id="SSF51395">
    <property type="entry name" value="FMN-linked oxidoreductases"/>
    <property type="match status" value="1"/>
</dbReference>
<dbReference type="GO" id="GO:0010181">
    <property type="term" value="F:FMN binding"/>
    <property type="evidence" value="ECO:0007669"/>
    <property type="project" value="InterPro"/>
</dbReference>
<feature type="binding site" evidence="9">
    <location>
        <position position="233"/>
    </location>
    <ligand>
        <name>FMN</name>
        <dbReference type="ChEBI" id="CHEBI:58210"/>
    </ligand>
</feature>
<dbReference type="Pfam" id="PF01070">
    <property type="entry name" value="FMN_dh"/>
    <property type="match status" value="1"/>
</dbReference>
<dbReference type="PANTHER" id="PTHR10578">
    <property type="entry name" value="S -2-HYDROXY-ACID OXIDASE-RELATED"/>
    <property type="match status" value="1"/>
</dbReference>
<keyword evidence="4" id="KW-0560">Oxidoreductase</keyword>
<dbReference type="PROSITE" id="PS00557">
    <property type="entry name" value="FMN_HYDROXY_ACID_DH_1"/>
    <property type="match status" value="1"/>
</dbReference>
<evidence type="ECO:0000256" key="4">
    <source>
        <dbReference type="ARBA" id="ARBA00023002"/>
    </source>
</evidence>
<dbReference type="OrthoDB" id="1925334at2759"/>
<organism evidence="11 12">
    <name type="scientific">Smittium simulii</name>
    <dbReference type="NCBI Taxonomy" id="133385"/>
    <lineage>
        <taxon>Eukaryota</taxon>
        <taxon>Fungi</taxon>
        <taxon>Fungi incertae sedis</taxon>
        <taxon>Zoopagomycota</taxon>
        <taxon>Kickxellomycotina</taxon>
        <taxon>Harpellomycetes</taxon>
        <taxon>Harpellales</taxon>
        <taxon>Legeriomycetaceae</taxon>
        <taxon>Smittium</taxon>
    </lineage>
</organism>
<protein>
    <recommendedName>
        <fullName evidence="6">Oxidase FUB9</fullName>
    </recommendedName>
    <alternativeName>
        <fullName evidence="7">Fusaric acid biosynthesis protein 9</fullName>
    </alternativeName>
</protein>
<dbReference type="CDD" id="cd02809">
    <property type="entry name" value="alpha_hydroxyacid_oxid_FMN"/>
    <property type="match status" value="1"/>
</dbReference>
<dbReference type="STRING" id="133385.A0A2T9YI44"/>
<dbReference type="Proteomes" id="UP000245383">
    <property type="component" value="Unassembled WGS sequence"/>
</dbReference>
<keyword evidence="12" id="KW-1185">Reference proteome</keyword>
<dbReference type="GO" id="GO:0016491">
    <property type="term" value="F:oxidoreductase activity"/>
    <property type="evidence" value="ECO:0007669"/>
    <property type="project" value="UniProtKB-KW"/>
</dbReference>
<evidence type="ECO:0000313" key="11">
    <source>
        <dbReference type="EMBL" id="PVU92022.1"/>
    </source>
</evidence>
<evidence type="ECO:0000256" key="3">
    <source>
        <dbReference type="ARBA" id="ARBA00022643"/>
    </source>
</evidence>
<dbReference type="Gene3D" id="3.20.20.70">
    <property type="entry name" value="Aldolase class I"/>
    <property type="match status" value="1"/>
</dbReference>
<dbReference type="PIRSF" id="PIRSF000138">
    <property type="entry name" value="Al-hdrx_acd_dh"/>
    <property type="match status" value="1"/>
</dbReference>
<evidence type="ECO:0000256" key="8">
    <source>
        <dbReference type="PIRSR" id="PIRSR000138-1"/>
    </source>
</evidence>
<evidence type="ECO:0000256" key="2">
    <source>
        <dbReference type="ARBA" id="ARBA00022630"/>
    </source>
</evidence>
<evidence type="ECO:0000256" key="1">
    <source>
        <dbReference type="ARBA" id="ARBA00001917"/>
    </source>
</evidence>
<feature type="binding site" evidence="9">
    <location>
        <position position="255"/>
    </location>
    <ligand>
        <name>FMN</name>
        <dbReference type="ChEBI" id="CHEBI:58210"/>
    </ligand>
</feature>
<dbReference type="InterPro" id="IPR012133">
    <property type="entry name" value="Alpha-hydoxy_acid_DH_FMN"/>
</dbReference>
<keyword evidence="2 9" id="KW-0285">Flavoprotein</keyword>
<feature type="binding site" evidence="9">
    <location>
        <position position="107"/>
    </location>
    <ligand>
        <name>FMN</name>
        <dbReference type="ChEBI" id="CHEBI:58210"/>
    </ligand>
</feature>
<feature type="binding site" evidence="9">
    <location>
        <position position="25"/>
    </location>
    <ligand>
        <name>glyoxylate</name>
        <dbReference type="ChEBI" id="CHEBI:36655"/>
    </ligand>
</feature>
<dbReference type="AlphaFoldDB" id="A0A2T9YI44"/>
<evidence type="ECO:0000256" key="7">
    <source>
        <dbReference type="ARBA" id="ARBA00083297"/>
    </source>
</evidence>
<proteinExistence type="inferred from homology"/>
<name>A0A2T9YI44_9FUNG</name>
<evidence type="ECO:0000256" key="9">
    <source>
        <dbReference type="PIRSR" id="PIRSR000138-2"/>
    </source>
</evidence>
<dbReference type="PANTHER" id="PTHR10578:SF107">
    <property type="entry name" value="2-HYDROXYACID OXIDASE 1"/>
    <property type="match status" value="1"/>
</dbReference>
<evidence type="ECO:0000256" key="5">
    <source>
        <dbReference type="ARBA" id="ARBA00024042"/>
    </source>
</evidence>
<feature type="domain" description="FMN hydroxy acid dehydrogenase" evidence="10">
    <location>
        <begin position="1"/>
        <end position="362"/>
    </location>
</feature>
<dbReference type="FunFam" id="3.20.20.70:FF:000056">
    <property type="entry name" value="hydroxyacid oxidase 2"/>
    <property type="match status" value="1"/>
</dbReference>
<reference evidence="11 12" key="1">
    <citation type="journal article" date="2018" name="MBio">
        <title>Comparative Genomics Reveals the Core Gene Toolbox for the Fungus-Insect Symbiosis.</title>
        <authorList>
            <person name="Wang Y."/>
            <person name="Stata M."/>
            <person name="Wang W."/>
            <person name="Stajich J.E."/>
            <person name="White M.M."/>
            <person name="Moncalvo J.M."/>
        </authorList>
    </citation>
    <scope>NUCLEOTIDE SEQUENCE [LARGE SCALE GENOMIC DNA]</scope>
    <source>
        <strain evidence="11 12">SWE-8-4</strain>
    </source>
</reference>
<feature type="active site" description="Proton acceptor" evidence="8">
    <location>
        <position position="257"/>
    </location>
</feature>
<gene>
    <name evidence="11" type="ORF">BB561_004070</name>
</gene>
<evidence type="ECO:0000259" key="10">
    <source>
        <dbReference type="PROSITE" id="PS51349"/>
    </source>
</evidence>
<keyword evidence="3 9" id="KW-0288">FMN</keyword>
<dbReference type="InterPro" id="IPR037396">
    <property type="entry name" value="FMN_HAD"/>
</dbReference>
<feature type="binding site" evidence="9">
    <location>
        <position position="166"/>
    </location>
    <ligand>
        <name>glyoxylate</name>
        <dbReference type="ChEBI" id="CHEBI:36655"/>
    </ligand>
</feature>
<dbReference type="InterPro" id="IPR008259">
    <property type="entry name" value="FMN_hydac_DH_AS"/>
</dbReference>
<feature type="binding site" evidence="9">
    <location>
        <position position="129"/>
    </location>
    <ligand>
        <name>FMN</name>
        <dbReference type="ChEBI" id="CHEBI:58210"/>
    </ligand>
</feature>
<dbReference type="InterPro" id="IPR000262">
    <property type="entry name" value="FMN-dep_DH"/>
</dbReference>
<feature type="binding site" evidence="9">
    <location>
        <begin position="311"/>
        <end position="312"/>
    </location>
    <ligand>
        <name>FMN</name>
        <dbReference type="ChEBI" id="CHEBI:58210"/>
    </ligand>
</feature>
<feature type="binding site" evidence="9">
    <location>
        <begin position="288"/>
        <end position="292"/>
    </location>
    <ligand>
        <name>FMN</name>
        <dbReference type="ChEBI" id="CHEBI:58210"/>
    </ligand>
</feature>
<dbReference type="PROSITE" id="PS51349">
    <property type="entry name" value="FMN_HYDROXY_ACID_DH_2"/>
    <property type="match status" value="1"/>
</dbReference>
<sequence>MAKISSIQDLQEAAKAKLSKGVYDYYSYGAMDMITVADNSNAYNRYQIRPRVLRDVSKIDTGVEVFGKKYAYPIFVAATALQKLADVEGEVASARATTKNNLVYSLSSISTSSIEEVADGVSTPNLWFQLSVFKDKHYNLSLIRRAEKAGYKAILVTVDMPYSGRRLPEFRQPLTVPEHLTLKNLTSLGSKEGSSEYNKDSVYKRVVDNINSAFTWEDLKWLKQQTKLPMLAKGILNPRDAELVVLNGLDGIIVSNHGGRQLDGVSSTIDALPNIVDAVGGKIPVFVDGGIRRGTDVFKALAFGAQAVFVGRPNLYGLAYGGQKGVELMLNLLFKEFELAMALAGCSSLKDINRSYIQQTPQLTCKL</sequence>
<comment type="similarity">
    <text evidence="5">Belongs to the FMN-dependent alpha-hydroxy acid dehydrogenase family.</text>
</comment>
<dbReference type="EMBL" id="MBFR01000177">
    <property type="protein sequence ID" value="PVU92022.1"/>
    <property type="molecule type" value="Genomic_DNA"/>
</dbReference>
<evidence type="ECO:0000313" key="12">
    <source>
        <dbReference type="Proteomes" id="UP000245383"/>
    </source>
</evidence>
<comment type="caution">
    <text evidence="11">The sequence shown here is derived from an EMBL/GenBank/DDBJ whole genome shotgun (WGS) entry which is preliminary data.</text>
</comment>
<evidence type="ECO:0000256" key="6">
    <source>
        <dbReference type="ARBA" id="ARBA00073420"/>
    </source>
</evidence>
<dbReference type="GO" id="GO:0005737">
    <property type="term" value="C:cytoplasm"/>
    <property type="evidence" value="ECO:0007669"/>
    <property type="project" value="UniProtKB-ARBA"/>
</dbReference>
<accession>A0A2T9YI44</accession>